<dbReference type="GO" id="GO:0016020">
    <property type="term" value="C:membrane"/>
    <property type="evidence" value="ECO:0007669"/>
    <property type="project" value="InterPro"/>
</dbReference>
<gene>
    <name evidence="3" type="ORF">BEMITA_LOCUS12369</name>
</gene>
<feature type="compositionally biased region" description="Polar residues" evidence="1">
    <location>
        <begin position="800"/>
        <end position="809"/>
    </location>
</feature>
<feature type="region of interest" description="Disordered" evidence="1">
    <location>
        <begin position="1599"/>
        <end position="1656"/>
    </location>
</feature>
<feature type="compositionally biased region" description="Basic and acidic residues" evidence="1">
    <location>
        <begin position="1069"/>
        <end position="1096"/>
    </location>
</feature>
<name>A0A9P0AIW1_BEMTA</name>
<feature type="region of interest" description="Disordered" evidence="1">
    <location>
        <begin position="1143"/>
        <end position="1361"/>
    </location>
</feature>
<dbReference type="Proteomes" id="UP001152759">
    <property type="component" value="Chromosome 8"/>
</dbReference>
<protein>
    <recommendedName>
        <fullName evidence="5">Heparanase</fullName>
    </recommendedName>
</protein>
<feature type="compositionally biased region" description="Basic and acidic residues" evidence="1">
    <location>
        <begin position="895"/>
        <end position="954"/>
    </location>
</feature>
<feature type="signal peptide" evidence="2">
    <location>
        <begin position="1"/>
        <end position="19"/>
    </location>
</feature>
<feature type="compositionally biased region" description="Basic and acidic residues" evidence="1">
    <location>
        <begin position="784"/>
        <end position="797"/>
    </location>
</feature>
<dbReference type="GO" id="GO:0005615">
    <property type="term" value="C:extracellular space"/>
    <property type="evidence" value="ECO:0007669"/>
    <property type="project" value="TreeGrafter"/>
</dbReference>
<feature type="chain" id="PRO_5040340084" description="Heparanase" evidence="2">
    <location>
        <begin position="20"/>
        <end position="1656"/>
    </location>
</feature>
<dbReference type="InterPro" id="IPR005199">
    <property type="entry name" value="Glyco_hydro_79"/>
</dbReference>
<feature type="region of interest" description="Disordered" evidence="1">
    <location>
        <begin position="784"/>
        <end position="812"/>
    </location>
</feature>
<dbReference type="Pfam" id="PF03662">
    <property type="entry name" value="Glyco_hydro_79n"/>
    <property type="match status" value="1"/>
</dbReference>
<feature type="compositionally biased region" description="Basic and acidic residues" evidence="1">
    <location>
        <begin position="1182"/>
        <end position="1194"/>
    </location>
</feature>
<dbReference type="EMBL" id="OU963869">
    <property type="protein sequence ID" value="CAH0394023.1"/>
    <property type="molecule type" value="Genomic_DNA"/>
</dbReference>
<dbReference type="PANTHER" id="PTHR46145">
    <property type="entry name" value="HEPARANASE"/>
    <property type="match status" value="1"/>
</dbReference>
<proteinExistence type="predicted"/>
<reference evidence="3" key="1">
    <citation type="submission" date="2021-12" db="EMBL/GenBank/DDBJ databases">
        <authorList>
            <person name="King R."/>
        </authorList>
    </citation>
    <scope>NUCLEOTIDE SEQUENCE</scope>
</reference>
<evidence type="ECO:0000313" key="3">
    <source>
        <dbReference type="EMBL" id="CAH0394023.1"/>
    </source>
</evidence>
<organism evidence="3 4">
    <name type="scientific">Bemisia tabaci</name>
    <name type="common">Sweetpotato whitefly</name>
    <name type="synonym">Aleurodes tabaci</name>
    <dbReference type="NCBI Taxonomy" id="7038"/>
    <lineage>
        <taxon>Eukaryota</taxon>
        <taxon>Metazoa</taxon>
        <taxon>Ecdysozoa</taxon>
        <taxon>Arthropoda</taxon>
        <taxon>Hexapoda</taxon>
        <taxon>Insecta</taxon>
        <taxon>Pterygota</taxon>
        <taxon>Neoptera</taxon>
        <taxon>Paraneoptera</taxon>
        <taxon>Hemiptera</taxon>
        <taxon>Sternorrhyncha</taxon>
        <taxon>Aleyrodoidea</taxon>
        <taxon>Aleyrodidae</taxon>
        <taxon>Aleyrodinae</taxon>
        <taxon>Bemisia</taxon>
    </lineage>
</organism>
<dbReference type="GO" id="GO:0016798">
    <property type="term" value="F:hydrolase activity, acting on glycosyl bonds"/>
    <property type="evidence" value="ECO:0007669"/>
    <property type="project" value="InterPro"/>
</dbReference>
<dbReference type="KEGG" id="btab:109036025"/>
<dbReference type="PANTHER" id="PTHR46145:SF4">
    <property type="entry name" value="HEPARANASE"/>
    <property type="match status" value="1"/>
</dbReference>
<keyword evidence="2" id="KW-0732">Signal</keyword>
<evidence type="ECO:0000256" key="1">
    <source>
        <dbReference type="SAM" id="MobiDB-lite"/>
    </source>
</evidence>
<feature type="compositionally biased region" description="Polar residues" evidence="1">
    <location>
        <begin position="1644"/>
        <end position="1656"/>
    </location>
</feature>
<feature type="compositionally biased region" description="Basic and acidic residues" evidence="1">
    <location>
        <begin position="1219"/>
        <end position="1319"/>
    </location>
</feature>
<evidence type="ECO:0000313" key="4">
    <source>
        <dbReference type="Proteomes" id="UP001152759"/>
    </source>
</evidence>
<evidence type="ECO:0000256" key="2">
    <source>
        <dbReference type="SAM" id="SignalP"/>
    </source>
</evidence>
<evidence type="ECO:0008006" key="5">
    <source>
        <dbReference type="Google" id="ProtNLM"/>
    </source>
</evidence>
<feature type="region of interest" description="Disordered" evidence="1">
    <location>
        <begin position="825"/>
        <end position="845"/>
    </location>
</feature>
<feature type="compositionally biased region" description="Low complexity" evidence="1">
    <location>
        <begin position="1606"/>
        <end position="1617"/>
    </location>
</feature>
<accession>A0A9P0AIW1</accession>
<dbReference type="Gene3D" id="3.20.20.80">
    <property type="entry name" value="Glycosidases"/>
    <property type="match status" value="1"/>
</dbReference>
<dbReference type="GO" id="GO:0031012">
    <property type="term" value="C:extracellular matrix"/>
    <property type="evidence" value="ECO:0007669"/>
    <property type="project" value="TreeGrafter"/>
</dbReference>
<feature type="compositionally biased region" description="Basic and acidic residues" evidence="1">
    <location>
        <begin position="1157"/>
        <end position="1174"/>
    </location>
</feature>
<feature type="compositionally biased region" description="Low complexity" evidence="1">
    <location>
        <begin position="1320"/>
        <end position="1333"/>
    </location>
</feature>
<sequence>MYAGFHITFILGAICTVYSYNPPYRESTVSINTKKWLHTVSDKFVSLSVDPLVLIKSENYGKAALNMAKTLSPAYLRVGGPGSDNFSFQSKSDELDFMSNTTVTASEWVLLNELLEDAGLNLIICLNGITRVDGVWDSRNTLQLVSFSDRRGYNMDFELGYESQWTVAEGGTSPGAEMGRDIVRLRKILDSYPRYTPSMIIGPDLTRLVKSEDVAFARNYLHEAGNSLSALTLHPRFSSSLKAEEDPSMEMLQMIAQLETNVWGKDMLARLSGKAPPRKPIWIAESRTKEAPPQFKDAINWLRRLGAAAKLGVQVMMSQPHPSSFTNPTPDFWMMTLHKALVGRQVLDSKLISGNKTMIEAYSHCTQTVHNPDTTILDDTLVKYEKGAVTLFGVNMADEKIRLNLKVNIKEEEIHKYILTEGKDPATGERITLFNNQKLTLSPDGEIPILTPKIRKPNRSLALTLPAKSIFFVVIPDIKARTCMLPLSAFLEDTAQAQAKAPVQEDVIESVSVEEKRPASEESTESNEVFVSFRSPMFADKSLSKMLSHKDKFGKSTKKSSDPKAEPEPIVKYITFSDNNWLSDFPKKIDVAAAKEEDDDSLMAVEEPVPASFIPYGHTLEAETPASRREKYKIFTDAVFGRRNISSSDSSYTDANNLARSRPARHIDLKAKEEARENSVRKTPKLSDSMSKLGQFLDENRIHHIRKERIQKTHADSPIFEELESQEAVPVSTLKSEGLKRLNTIDTKHKVEPEHKRKPRGLSLQDEFFMKLLLDLDLYERMEDDQKPEGSRNKREIAQSGKSNSNALKSTYDESKDNILRIIREERGSKVNGGRPKRALSDEQKAKLESYLSEVREKYAVAAAAAKNKSGEKVSRGKPEKVSFARVEKLSYARGGAKEEKVGRARGEPKEERVGRARVPPREERVGYARRQQEEKVSYAKDSAKEEKTPKEDNLGSTYDAPKEEKEATLEERISAAREAALEEKLTREAAREEKLNSIREAKEDKLGHPKDGEQEEKPTEAPKEEKVGKSSTKGEKVGYARGAPKEERLSYARRVGAEEKIGSTGQPAKEEKVASGKDAKEDKVSRPRVGSTKEEEKDESEEPIVSPIKSRHGVEGTLGEIAQISREKIMQAVKEKAENLISSMRNKEAAQSVGAKEAKEETPETKVEDKPAKSEPAVGASKKESEKSSKEESATGTAERTGSPRVRSSRVRAQTPKAGDEKETEKKDGEANKVGKEREPKVGKERESKVGKERESKVGKERESKVGKERESKVGKEKESKAGKEDDEKTETEKVGSQHYKVGSEREDKSEHEKEKSESVASEKSTVAAAEAQPATSNSEQPAETAKPSRLGKSRRAKREMNSFQHSFRYPYTVKNYADYAEYIKKGAVERMESSVYDAPKMIDRDPVWRTNMPSKLHQIYPGYYVQGAPSKTENARSIHSETFRNTVSKVPVASSFQSESYEASPEVPYNHKMSNKLYSNKPSQKPGKTVVVQVFDESGKKIANEVYSSLHDYLYPVNYNKYLAQNLPRPSISNDDYLQTLDSKSIDDPSVELTADDSTENFASDADRSIKELVNAMNKIMAGDLADAKAATVYSTENRDFSRASESAGSSSESSEQYDESSVCVNDESNESDAQLQAPHDVTSTTPQFPKSAF</sequence>
<feature type="compositionally biased region" description="Basic and acidic residues" evidence="1">
    <location>
        <begin position="961"/>
        <end position="1062"/>
    </location>
</feature>
<feature type="region of interest" description="Disordered" evidence="1">
    <location>
        <begin position="895"/>
        <end position="1114"/>
    </location>
</feature>
<keyword evidence="4" id="KW-1185">Reference proteome</keyword>